<dbReference type="OrthoDB" id="10667946at2759"/>
<evidence type="ECO:0008006" key="5">
    <source>
        <dbReference type="Google" id="ProtNLM"/>
    </source>
</evidence>
<feature type="signal peptide" evidence="2">
    <location>
        <begin position="1"/>
        <end position="19"/>
    </location>
</feature>
<keyword evidence="2" id="KW-0732">Signal</keyword>
<keyword evidence="4" id="KW-1185">Reference proteome</keyword>
<evidence type="ECO:0000256" key="2">
    <source>
        <dbReference type="SAM" id="SignalP"/>
    </source>
</evidence>
<accession>A0A2T6ZR06</accession>
<protein>
    <recommendedName>
        <fullName evidence="5">Ser-Thr-rich glycosyl-phosphatidyl-inositol-anchored membrane family-domain-containing protein</fullName>
    </recommendedName>
</protein>
<keyword evidence="1" id="KW-0812">Transmembrane</keyword>
<evidence type="ECO:0000313" key="3">
    <source>
        <dbReference type="EMBL" id="PUU77903.1"/>
    </source>
</evidence>
<dbReference type="AlphaFoldDB" id="A0A2T6ZR06"/>
<dbReference type="Proteomes" id="UP000244722">
    <property type="component" value="Unassembled WGS sequence"/>
</dbReference>
<keyword evidence="1" id="KW-0472">Membrane</keyword>
<evidence type="ECO:0000313" key="4">
    <source>
        <dbReference type="Proteomes" id="UP000244722"/>
    </source>
</evidence>
<feature type="transmembrane region" description="Helical" evidence="1">
    <location>
        <begin position="176"/>
        <end position="194"/>
    </location>
</feature>
<dbReference type="EMBL" id="NESQ01000136">
    <property type="protein sequence ID" value="PUU77903.1"/>
    <property type="molecule type" value="Genomic_DNA"/>
</dbReference>
<name>A0A2T6ZR06_TUBBO</name>
<sequence length="195" mass="19834">MLFSKSTVIALLSVIAVTAEVPSPSIPDWIGVKSTGKTLLITDDFSLPGSSFTVGPTVSTPTVSTPTVSTPTDIQPTTTSGSTYVVIPDHTIQPPYFNSSAILTATTTASRGSPGNSKNLSKTVSIGESVTSFSIVPIVTANVTITKPIATTTPGNGTNRTTSAILTQPTSLGSAITPYGAAFLVVLVGFVAMGL</sequence>
<gene>
    <name evidence="3" type="ORF">B9Z19DRAFT_1193709</name>
</gene>
<feature type="chain" id="PRO_5015587814" description="Ser-Thr-rich glycosyl-phosphatidyl-inositol-anchored membrane family-domain-containing protein" evidence="2">
    <location>
        <begin position="20"/>
        <end position="195"/>
    </location>
</feature>
<comment type="caution">
    <text evidence="3">The sequence shown here is derived from an EMBL/GenBank/DDBJ whole genome shotgun (WGS) entry which is preliminary data.</text>
</comment>
<keyword evidence="1" id="KW-1133">Transmembrane helix</keyword>
<proteinExistence type="predicted"/>
<organism evidence="3 4">
    <name type="scientific">Tuber borchii</name>
    <name type="common">White truffle</name>
    <dbReference type="NCBI Taxonomy" id="42251"/>
    <lineage>
        <taxon>Eukaryota</taxon>
        <taxon>Fungi</taxon>
        <taxon>Dikarya</taxon>
        <taxon>Ascomycota</taxon>
        <taxon>Pezizomycotina</taxon>
        <taxon>Pezizomycetes</taxon>
        <taxon>Pezizales</taxon>
        <taxon>Tuberaceae</taxon>
        <taxon>Tuber</taxon>
    </lineage>
</organism>
<evidence type="ECO:0000256" key="1">
    <source>
        <dbReference type="SAM" id="Phobius"/>
    </source>
</evidence>
<reference evidence="3 4" key="1">
    <citation type="submission" date="2017-04" db="EMBL/GenBank/DDBJ databases">
        <title>Draft genome sequence of Tuber borchii Vittad., a whitish edible truffle.</title>
        <authorList>
            <consortium name="DOE Joint Genome Institute"/>
            <person name="Murat C."/>
            <person name="Kuo A."/>
            <person name="Barry K.W."/>
            <person name="Clum A."/>
            <person name="Dockter R.B."/>
            <person name="Fauchery L."/>
            <person name="Iotti M."/>
            <person name="Kohler A."/>
            <person name="Labutti K."/>
            <person name="Lindquist E.A."/>
            <person name="Lipzen A."/>
            <person name="Ohm R.A."/>
            <person name="Wang M."/>
            <person name="Grigoriev I.V."/>
            <person name="Zambonelli A."/>
            <person name="Martin F.M."/>
        </authorList>
    </citation>
    <scope>NUCLEOTIDE SEQUENCE [LARGE SCALE GENOMIC DNA]</scope>
    <source>
        <strain evidence="3 4">Tbo3840</strain>
    </source>
</reference>